<dbReference type="SUPFAM" id="SSF58038">
    <property type="entry name" value="SNARE fusion complex"/>
    <property type="match status" value="1"/>
</dbReference>
<evidence type="ECO:0000256" key="6">
    <source>
        <dbReference type="ARBA" id="ARBA00023136"/>
    </source>
</evidence>
<keyword evidence="14" id="KW-0396">Initiation factor</keyword>
<dbReference type="InterPro" id="IPR013087">
    <property type="entry name" value="Znf_C2H2_type"/>
</dbReference>
<feature type="domain" description="Longin" evidence="12">
    <location>
        <begin position="11"/>
        <end position="149"/>
    </location>
</feature>
<dbReference type="InterPro" id="IPR051097">
    <property type="entry name" value="Synaptobrevin-like_transport"/>
</dbReference>
<dbReference type="Gene3D" id="1.20.5.110">
    <property type="match status" value="1"/>
</dbReference>
<evidence type="ECO:0000256" key="4">
    <source>
        <dbReference type="ARBA" id="ARBA00022927"/>
    </source>
</evidence>
<feature type="compositionally biased region" description="Polar residues" evidence="10">
    <location>
        <begin position="402"/>
        <end position="419"/>
    </location>
</feature>
<feature type="compositionally biased region" description="Polar residues" evidence="10">
    <location>
        <begin position="478"/>
        <end position="493"/>
    </location>
</feature>
<comment type="similarity">
    <text evidence="1">Belongs to the synaptobrevin family.</text>
</comment>
<dbReference type="FunFam" id="3.30.450.50:FF:000017">
    <property type="entry name" value="Synaptobrevin-like protein Sybl1"/>
    <property type="match status" value="1"/>
</dbReference>
<dbReference type="InterPro" id="IPR042855">
    <property type="entry name" value="V_SNARE_CC"/>
</dbReference>
<dbReference type="GO" id="GO:0003743">
    <property type="term" value="F:translation initiation factor activity"/>
    <property type="evidence" value="ECO:0007669"/>
    <property type="project" value="UniProtKB-KW"/>
</dbReference>
<evidence type="ECO:0000256" key="8">
    <source>
        <dbReference type="ARBA" id="ARBA00046280"/>
    </source>
</evidence>
<feature type="compositionally biased region" description="Low complexity" evidence="10">
    <location>
        <begin position="899"/>
        <end position="916"/>
    </location>
</feature>
<evidence type="ECO:0000256" key="1">
    <source>
        <dbReference type="ARBA" id="ARBA00008025"/>
    </source>
</evidence>
<feature type="region of interest" description="Disordered" evidence="10">
    <location>
        <begin position="352"/>
        <end position="542"/>
    </location>
</feature>
<feature type="region of interest" description="Disordered" evidence="10">
    <location>
        <begin position="777"/>
        <end position="797"/>
    </location>
</feature>
<feature type="region of interest" description="Disordered" evidence="10">
    <location>
        <begin position="875"/>
        <end position="994"/>
    </location>
</feature>
<dbReference type="GO" id="GO:0016192">
    <property type="term" value="P:vesicle-mediated transport"/>
    <property type="evidence" value="ECO:0007669"/>
    <property type="project" value="InterPro"/>
</dbReference>
<feature type="region of interest" description="Disordered" evidence="10">
    <location>
        <begin position="278"/>
        <end position="321"/>
    </location>
</feature>
<evidence type="ECO:0000259" key="12">
    <source>
        <dbReference type="PROSITE" id="PS50859"/>
    </source>
</evidence>
<keyword evidence="9" id="KW-0175">Coiled coil</keyword>
<sequence length="1483" mass="161002">MASSSRPSSSLLYSCIAHGTTILAEHSSPGASSTSASSLASIILPKITHDKPQKLTYTHDRLFVHYIADSPSGRTHDDGKSSNQQEISSYSSLSYLVVATAEQGRRIPFAFLLEMKRKFLSAYPPSTTEFSALPAYGCAAYNAELRALLQQYNTAPPSDSLASARREIDSVRDIMTENIERVLERGERIDLLVDKTDRLGGSAHDFRMRSRGLRRRMWWKNVKVMVLLVVVIVFLVYLFVAGTSMSSYSNFYNSYQYGNNNGNKREYTEAAYDWNNNQGAPSTTGFNGQQLNNSRADTNSNGIYSSSQDYSSHSGDLSNPLNTYTQVAQRQGDKLQSSGLNSLAYASASESAVRSTPDQAGYNWSKQDSRGSYQAPSRTVSQSYPLQPSNRTLATGGRTRSYDSQSQIPGFVSQSNTASHGHPAQQPPSNVPRQQPANNNGSEMPQQQQQNPPSRAKDPAQPQQWSNSQRVPPVPHAMTNTPSIETHTRTSFPPNTPAQDKEPSQIPNSQTAPSLMTYRHPDGLENRAATPPTNSGAETASSHHISPLNVQFVNPSQLYNQQYVIAQERARAAEAEAAAARQRQEAEAKAQAEAAAAGNGSTPTKKKLAKRIAPKKKANGKAPAPEAVAQDGGDDMAADMQRMLEKLKGMRAKDPSLFSKLWDDIKKAPPGSQQAPAQGQQDTNSNPSAAGTTTETMSMTANETPKTASKEKSTPQSHLIDGLLDLGRFPAQRRRRKGKNGGSEAALATEINVNSMLNQTPDSLSAIGRLVSITDPAPAPPPAQTASQSTPPVTQDATWPASTQQRLASAASEYLLKDPLNSEKQCSAEALMLLLRNNPSYPDLCLQLESRGFIIDRQSLARYLLAAVPALASGNNASQEPTKGESNGQAPAPDPIPTHPTQQAPQPAPLPGAAVPTKAKPRPEKILQKIPQTSGTSPPEHPPQPPSTELLALDAGSGPTSSMSVENTVPTTSAPPKNTASPSRRKVAAQSILAPPVLGPKAEKAKKRLFSEIVDLSQLSSDEEDVDELSDDGTFPRLSKLPRLEGPFIDRQLDQQVDWDSMDIDMASPQRSGAPIVGDSHVSEPDLGDFDPDDEQCLRSIKSFPRISKLLEPSAALQRMYYNPKSVARDILIAAGRHPSERQLNYHLAKFPEVFAGVSSKSDLETFRWDLVDPGGPSMPMVEAEDILAEPPRVPRKRRRDKKSRVDTGDDKSGPTPNSPKFNNSDHSSFSLSTPHNPRTSMAGAPTSGRGSGRRGRPPGAKNKNPTKAALKRATAGAARNAAAAPVHQAVPEPSYPVFSCEWAACPAQLHDVHTLERHVDKIHVVGQTSCRWSGCPNANTQYVGEGLEEHVHQAHIQPLAWKYGDGAAVNGTVKELDSYLNANGSIVTPDARTAGEGDSLIYPVESKSSIKAFYKVHGTEKPEEQAHEVLLAVRRRQQRVGVGLEQEGCEFSNPRRNKAMVNDEEYYQVVSEEEEDEDHWFQ</sequence>
<dbReference type="PROSITE" id="PS00417">
    <property type="entry name" value="SYNAPTOBREVIN"/>
    <property type="match status" value="1"/>
</dbReference>
<feature type="compositionally biased region" description="Polar residues" evidence="10">
    <location>
        <begin position="352"/>
        <end position="393"/>
    </location>
</feature>
<feature type="compositionally biased region" description="Polar residues" evidence="10">
    <location>
        <begin position="278"/>
        <end position="299"/>
    </location>
</feature>
<dbReference type="OrthoDB" id="5424797at2759"/>
<evidence type="ECO:0000259" key="13">
    <source>
        <dbReference type="PROSITE" id="PS50892"/>
    </source>
</evidence>
<dbReference type="InterPro" id="IPR010908">
    <property type="entry name" value="Longin_dom"/>
</dbReference>
<evidence type="ECO:0000256" key="5">
    <source>
        <dbReference type="ARBA" id="ARBA00022989"/>
    </source>
</evidence>
<feature type="region of interest" description="Disordered" evidence="10">
    <location>
        <begin position="1173"/>
        <end position="1272"/>
    </location>
</feature>
<feature type="domain" description="V-SNARE coiled-coil homology" evidence="13">
    <location>
        <begin position="160"/>
        <end position="220"/>
    </location>
</feature>
<evidence type="ECO:0000256" key="11">
    <source>
        <dbReference type="SAM" id="Phobius"/>
    </source>
</evidence>
<dbReference type="OMA" id="QSYKCKW"/>
<keyword evidence="14" id="KW-0648">Protein biosynthesis</keyword>
<dbReference type="InterPro" id="IPR011012">
    <property type="entry name" value="Longin-like_dom_sf"/>
</dbReference>
<feature type="compositionally biased region" description="Polar residues" evidence="10">
    <location>
        <begin position="431"/>
        <end position="453"/>
    </location>
</feature>
<dbReference type="FunFam" id="1.20.5.110:FF:000004">
    <property type="entry name" value="Vesicle-associated membrane protein 7"/>
    <property type="match status" value="1"/>
</dbReference>
<feature type="transmembrane region" description="Helical" evidence="11">
    <location>
        <begin position="217"/>
        <end position="240"/>
    </location>
</feature>
<feature type="region of interest" description="Disordered" evidence="10">
    <location>
        <begin position="583"/>
        <end position="634"/>
    </location>
</feature>
<evidence type="ECO:0000256" key="10">
    <source>
        <dbReference type="SAM" id="MobiDB-lite"/>
    </source>
</evidence>
<keyword evidence="2" id="KW-0813">Transport</keyword>
<dbReference type="GO" id="GO:0012505">
    <property type="term" value="C:endomembrane system"/>
    <property type="evidence" value="ECO:0007669"/>
    <property type="project" value="UniProtKB-SubCell"/>
</dbReference>
<protein>
    <recommendedName>
        <fullName evidence="7">Synaptobrevin homolog YKT6</fullName>
    </recommendedName>
</protein>
<feature type="compositionally biased region" description="Basic residues" evidence="10">
    <location>
        <begin position="604"/>
        <end position="619"/>
    </location>
</feature>
<feature type="region of interest" description="Disordered" evidence="10">
    <location>
        <begin position="663"/>
        <end position="744"/>
    </location>
</feature>
<dbReference type="GO" id="GO:0015031">
    <property type="term" value="P:protein transport"/>
    <property type="evidence" value="ECO:0007669"/>
    <property type="project" value="UniProtKB-KW"/>
</dbReference>
<dbReference type="SMART" id="SM01270">
    <property type="entry name" value="Longin"/>
    <property type="match status" value="1"/>
</dbReference>
<dbReference type="STRING" id="28573.A0A0U1LT54"/>
<gene>
    <name evidence="14" type="ORF">PISL3812_03603</name>
</gene>
<dbReference type="InterPro" id="IPR001388">
    <property type="entry name" value="Synaptobrevin-like"/>
</dbReference>
<dbReference type="CDD" id="cd14824">
    <property type="entry name" value="Longin"/>
    <property type="match status" value="1"/>
</dbReference>
<dbReference type="EMBL" id="CVMT01000002">
    <property type="protein sequence ID" value="CRG86593.1"/>
    <property type="molecule type" value="Genomic_DNA"/>
</dbReference>
<feature type="compositionally biased region" description="Polar residues" evidence="10">
    <location>
        <begin position="531"/>
        <end position="542"/>
    </location>
</feature>
<keyword evidence="4" id="KW-0653">Protein transport</keyword>
<keyword evidence="5 11" id="KW-1133">Transmembrane helix</keyword>
<dbReference type="SUPFAM" id="SSF64356">
    <property type="entry name" value="SNARE-like"/>
    <property type="match status" value="1"/>
</dbReference>
<reference evidence="14 15" key="1">
    <citation type="submission" date="2015-04" db="EMBL/GenBank/DDBJ databases">
        <authorList>
            <person name="Syromyatnikov M.Y."/>
            <person name="Popov V.N."/>
        </authorList>
    </citation>
    <scope>NUCLEOTIDE SEQUENCE [LARGE SCALE GENOMIC DNA]</scope>
    <source>
        <strain evidence="14">WF-38-12</strain>
    </source>
</reference>
<dbReference type="PANTHER" id="PTHR21136">
    <property type="entry name" value="SNARE PROTEINS"/>
    <property type="match status" value="1"/>
</dbReference>
<accession>A0A0U1LT54</accession>
<dbReference type="PANTHER" id="PTHR21136:SF168">
    <property type="entry name" value="VESICLE-ASSOCIATED MEMBRANE PROTEIN 9"/>
    <property type="match status" value="1"/>
</dbReference>
<organism evidence="14 15">
    <name type="scientific">Talaromyces islandicus</name>
    <name type="common">Penicillium islandicum</name>
    <dbReference type="NCBI Taxonomy" id="28573"/>
    <lineage>
        <taxon>Eukaryota</taxon>
        <taxon>Fungi</taxon>
        <taxon>Dikarya</taxon>
        <taxon>Ascomycota</taxon>
        <taxon>Pezizomycotina</taxon>
        <taxon>Eurotiomycetes</taxon>
        <taxon>Eurotiomycetidae</taxon>
        <taxon>Eurotiales</taxon>
        <taxon>Trichocomaceae</taxon>
        <taxon>Talaromyces</taxon>
        <taxon>Talaromyces sect. Islandici</taxon>
    </lineage>
</organism>
<evidence type="ECO:0000313" key="15">
    <source>
        <dbReference type="Proteomes" id="UP000054383"/>
    </source>
</evidence>
<dbReference type="GO" id="GO:0005737">
    <property type="term" value="C:cytoplasm"/>
    <property type="evidence" value="ECO:0007669"/>
    <property type="project" value="UniProtKB-ARBA"/>
</dbReference>
<evidence type="ECO:0000256" key="7">
    <source>
        <dbReference type="ARBA" id="ARBA00026133"/>
    </source>
</evidence>
<evidence type="ECO:0000256" key="2">
    <source>
        <dbReference type="ARBA" id="ARBA00022448"/>
    </source>
</evidence>
<comment type="subcellular location">
    <subcellularLocation>
        <location evidence="8">Endomembrane system</location>
        <topology evidence="8">Single-pass type IV membrane protein</topology>
    </subcellularLocation>
</comment>
<evidence type="ECO:0000256" key="3">
    <source>
        <dbReference type="ARBA" id="ARBA00022692"/>
    </source>
</evidence>
<feature type="compositionally biased region" description="Polar residues" evidence="10">
    <location>
        <begin position="461"/>
        <end position="470"/>
    </location>
</feature>
<dbReference type="PRINTS" id="PR00219">
    <property type="entry name" value="SYNAPTOBREVN"/>
</dbReference>
<keyword evidence="6 11" id="KW-0472">Membrane</keyword>
<keyword evidence="3 11" id="KW-0812">Transmembrane</keyword>
<feature type="compositionally biased region" description="Polar residues" evidence="10">
    <location>
        <begin position="1215"/>
        <end position="1240"/>
    </location>
</feature>
<dbReference type="Pfam" id="PF00957">
    <property type="entry name" value="Synaptobrevin"/>
    <property type="match status" value="1"/>
</dbReference>
<feature type="compositionally biased region" description="Low complexity" evidence="10">
    <location>
        <begin position="620"/>
        <end position="631"/>
    </location>
</feature>
<feature type="compositionally biased region" description="Polar residues" evidence="10">
    <location>
        <begin position="875"/>
        <end position="889"/>
    </location>
</feature>
<dbReference type="PROSITE" id="PS50892">
    <property type="entry name" value="V_SNARE"/>
    <property type="match status" value="1"/>
</dbReference>
<name>A0A0U1LT54_TALIS</name>
<dbReference type="Gene3D" id="3.30.450.50">
    <property type="entry name" value="Longin domain"/>
    <property type="match status" value="1"/>
</dbReference>
<keyword evidence="15" id="KW-1185">Reference proteome</keyword>
<feature type="compositionally biased region" description="Polar residues" evidence="10">
    <location>
        <begin position="682"/>
        <end position="707"/>
    </location>
</feature>
<dbReference type="PROSITE" id="PS50859">
    <property type="entry name" value="LONGIN"/>
    <property type="match status" value="1"/>
</dbReference>
<dbReference type="PROSITE" id="PS00028">
    <property type="entry name" value="ZINC_FINGER_C2H2_1"/>
    <property type="match status" value="1"/>
</dbReference>
<feature type="compositionally biased region" description="Polar residues" evidence="10">
    <location>
        <begin position="505"/>
        <end position="514"/>
    </location>
</feature>
<evidence type="ECO:0000313" key="14">
    <source>
        <dbReference type="EMBL" id="CRG86593.1"/>
    </source>
</evidence>
<dbReference type="Pfam" id="PF13774">
    <property type="entry name" value="Longin"/>
    <property type="match status" value="1"/>
</dbReference>
<dbReference type="Proteomes" id="UP000054383">
    <property type="component" value="Unassembled WGS sequence"/>
</dbReference>
<proteinExistence type="inferred from homology"/>
<feature type="compositionally biased region" description="Basic residues" evidence="10">
    <location>
        <begin position="1194"/>
        <end position="1203"/>
    </location>
</feature>
<feature type="compositionally biased region" description="Basic and acidic residues" evidence="10">
    <location>
        <begin position="1204"/>
        <end position="1213"/>
    </location>
</feature>
<evidence type="ECO:0000256" key="9">
    <source>
        <dbReference type="PROSITE-ProRule" id="PRU00290"/>
    </source>
</evidence>
<feature type="compositionally biased region" description="Low complexity" evidence="10">
    <location>
        <begin position="300"/>
        <end position="318"/>
    </location>
</feature>
<dbReference type="GO" id="GO:0016020">
    <property type="term" value="C:membrane"/>
    <property type="evidence" value="ECO:0007669"/>
    <property type="project" value="InterPro"/>
</dbReference>
<feature type="compositionally biased region" description="Low complexity" evidence="10">
    <location>
        <begin position="668"/>
        <end position="681"/>
    </location>
</feature>
<feature type="compositionally biased region" description="Polar residues" evidence="10">
    <location>
        <begin position="958"/>
        <end position="982"/>
    </location>
</feature>